<dbReference type="EMBL" id="WSEM01000016">
    <property type="protein sequence ID" value="MVQ36363.1"/>
    <property type="molecule type" value="Genomic_DNA"/>
</dbReference>
<dbReference type="Proteomes" id="UP000467637">
    <property type="component" value="Unassembled WGS sequence"/>
</dbReference>
<comment type="caution">
    <text evidence="1">The sequence shown here is derived from an EMBL/GenBank/DDBJ whole genome shotgun (WGS) entry which is preliminary data.</text>
</comment>
<dbReference type="InterPro" id="IPR018697">
    <property type="entry name" value="DUF2199"/>
</dbReference>
<keyword evidence="2" id="KW-1185">Reference proteome</keyword>
<accession>A0ABW9U8P5</accession>
<reference evidence="1 2" key="1">
    <citation type="submission" date="2019-12" db="EMBL/GenBank/DDBJ databases">
        <authorList>
            <person name="Huq M.A."/>
        </authorList>
    </citation>
    <scope>NUCLEOTIDE SEQUENCE [LARGE SCALE GENOMIC DNA]</scope>
    <source>
        <strain evidence="1 2">MAH-34</strain>
    </source>
</reference>
<protein>
    <submittedName>
        <fullName evidence="1">DUF2199 domain-containing protein</fullName>
    </submittedName>
</protein>
<sequence length="179" mass="20650">MNLKGYTCSCCGEYHDELPTSYGTAAPAYYEFAPPDEREKRFELSEDLCVMDNEHYFIRGCVEIPIIGTNEEFIWGVWVSLSKANYLKVKEYWNQSELLEPMLGWFSTALPCYPDTLNLKAKVHHRANGLRPYIELEPTDHPLAVEQRDGITIERVQQIAEQICVNKKSDVSLRRTIAQ</sequence>
<organism evidence="1 2">
    <name type="scientific">Paenibacillus anseongense</name>
    <dbReference type="NCBI Taxonomy" id="2682845"/>
    <lineage>
        <taxon>Bacteria</taxon>
        <taxon>Bacillati</taxon>
        <taxon>Bacillota</taxon>
        <taxon>Bacilli</taxon>
        <taxon>Bacillales</taxon>
        <taxon>Paenibacillaceae</taxon>
        <taxon>Paenibacillus</taxon>
    </lineage>
</organism>
<dbReference type="Pfam" id="PF09965">
    <property type="entry name" value="DUF2199"/>
    <property type="match status" value="1"/>
</dbReference>
<proteinExistence type="predicted"/>
<evidence type="ECO:0000313" key="2">
    <source>
        <dbReference type="Proteomes" id="UP000467637"/>
    </source>
</evidence>
<name>A0ABW9U8P5_9BACL</name>
<gene>
    <name evidence="1" type="ORF">GON05_17275</name>
</gene>
<evidence type="ECO:0000313" key="1">
    <source>
        <dbReference type="EMBL" id="MVQ36363.1"/>
    </source>
</evidence>
<dbReference type="RefSeq" id="WP_157320300.1">
    <property type="nucleotide sequence ID" value="NZ_WSEM01000016.1"/>
</dbReference>